<feature type="domain" description="EGF-like" evidence="6">
    <location>
        <begin position="13"/>
        <end position="51"/>
    </location>
</feature>
<dbReference type="PANTHER" id="PTHR24039">
    <property type="entry name" value="FIBRILLIN-RELATED"/>
    <property type="match status" value="1"/>
</dbReference>
<dbReference type="InterPro" id="IPR000742">
    <property type="entry name" value="EGF"/>
</dbReference>
<sequence>MCMLEGRGLKIASHSSTRSSPCKNGGTCSVKSDGSHVCKCYVGFNQSTECGDMDECNMVSDRSPCNNGTCVNTQGSFSCFCNAGYQGKFCRDDVDECLDQSCPICVNTPGSYSCQCTAGYTGPHCQMDVDQCDSSPCRHGSCVNTQ</sequence>
<dbReference type="Pfam" id="PF07645">
    <property type="entry name" value="EGF_CA"/>
    <property type="match status" value="2"/>
</dbReference>
<evidence type="ECO:0000259" key="6">
    <source>
        <dbReference type="PROSITE" id="PS50026"/>
    </source>
</evidence>
<dbReference type="SMART" id="SM00179">
    <property type="entry name" value="EGF_CA"/>
    <property type="match status" value="2"/>
</dbReference>
<dbReference type="InterPro" id="IPR009030">
    <property type="entry name" value="Growth_fac_rcpt_cys_sf"/>
</dbReference>
<dbReference type="CDD" id="cd00054">
    <property type="entry name" value="EGF_CA"/>
    <property type="match status" value="1"/>
</dbReference>
<evidence type="ECO:0000313" key="8">
    <source>
        <dbReference type="Proteomes" id="UP001164746"/>
    </source>
</evidence>
<evidence type="ECO:0000256" key="1">
    <source>
        <dbReference type="ARBA" id="ARBA00022536"/>
    </source>
</evidence>
<evidence type="ECO:0000256" key="2">
    <source>
        <dbReference type="ARBA" id="ARBA00022729"/>
    </source>
</evidence>
<feature type="domain" description="EGF-like" evidence="6">
    <location>
        <begin position="52"/>
        <end position="91"/>
    </location>
</feature>
<dbReference type="PROSITE" id="PS00022">
    <property type="entry name" value="EGF_1"/>
    <property type="match status" value="2"/>
</dbReference>
<keyword evidence="3" id="KW-0677">Repeat</keyword>
<dbReference type="PROSITE" id="PS50026">
    <property type="entry name" value="EGF_3"/>
    <property type="match status" value="3"/>
</dbReference>
<dbReference type="PROSITE" id="PS00010">
    <property type="entry name" value="ASX_HYDROXYL"/>
    <property type="match status" value="2"/>
</dbReference>
<comment type="caution">
    <text evidence="5">Lacks conserved residue(s) required for the propagation of feature annotation.</text>
</comment>
<keyword evidence="2" id="KW-0732">Signal</keyword>
<keyword evidence="4 5" id="KW-1015">Disulfide bond</keyword>
<feature type="disulfide bond" evidence="5">
    <location>
        <begin position="116"/>
        <end position="125"/>
    </location>
</feature>
<evidence type="ECO:0000256" key="5">
    <source>
        <dbReference type="PROSITE-ProRule" id="PRU00076"/>
    </source>
</evidence>
<feature type="disulfide bond" evidence="5">
    <location>
        <begin position="81"/>
        <end position="90"/>
    </location>
</feature>
<keyword evidence="8" id="KW-1185">Reference proteome</keyword>
<dbReference type="InterPro" id="IPR001881">
    <property type="entry name" value="EGF-like_Ca-bd_dom"/>
</dbReference>
<dbReference type="SMART" id="SM00181">
    <property type="entry name" value="EGF"/>
    <property type="match status" value="3"/>
</dbReference>
<dbReference type="InterPro" id="IPR049883">
    <property type="entry name" value="NOTCH1_EGF-like"/>
</dbReference>
<protein>
    <submittedName>
        <fullName evidence="7">EYS-like protein</fullName>
    </submittedName>
</protein>
<proteinExistence type="predicted"/>
<organism evidence="7 8">
    <name type="scientific">Mya arenaria</name>
    <name type="common">Soft-shell clam</name>
    <dbReference type="NCBI Taxonomy" id="6604"/>
    <lineage>
        <taxon>Eukaryota</taxon>
        <taxon>Metazoa</taxon>
        <taxon>Spiralia</taxon>
        <taxon>Lophotrochozoa</taxon>
        <taxon>Mollusca</taxon>
        <taxon>Bivalvia</taxon>
        <taxon>Autobranchia</taxon>
        <taxon>Heteroconchia</taxon>
        <taxon>Euheterodonta</taxon>
        <taxon>Imparidentia</taxon>
        <taxon>Neoheterodontei</taxon>
        <taxon>Myida</taxon>
        <taxon>Myoidea</taxon>
        <taxon>Myidae</taxon>
        <taxon>Mya</taxon>
    </lineage>
</organism>
<gene>
    <name evidence="7" type="ORF">MAR_012616</name>
</gene>
<dbReference type="Gene3D" id="2.10.25.10">
    <property type="entry name" value="Laminin"/>
    <property type="match status" value="3"/>
</dbReference>
<evidence type="ECO:0000313" key="7">
    <source>
        <dbReference type="EMBL" id="WAR26912.1"/>
    </source>
</evidence>
<evidence type="ECO:0000256" key="4">
    <source>
        <dbReference type="ARBA" id="ARBA00023157"/>
    </source>
</evidence>
<dbReference type="EMBL" id="CP111025">
    <property type="protein sequence ID" value="WAR26912.1"/>
    <property type="molecule type" value="Genomic_DNA"/>
</dbReference>
<dbReference type="SUPFAM" id="SSF57184">
    <property type="entry name" value="Growth factor receptor domain"/>
    <property type="match status" value="1"/>
</dbReference>
<dbReference type="Pfam" id="PF00008">
    <property type="entry name" value="EGF"/>
    <property type="match status" value="1"/>
</dbReference>
<accession>A0ABY7FZ38</accession>
<reference evidence="7" key="1">
    <citation type="submission" date="2022-11" db="EMBL/GenBank/DDBJ databases">
        <title>Centuries of genome instability and evolution in soft-shell clam transmissible cancer (bioRxiv).</title>
        <authorList>
            <person name="Hart S.F.M."/>
            <person name="Yonemitsu M.A."/>
            <person name="Giersch R.M."/>
            <person name="Beal B.F."/>
            <person name="Arriagada G."/>
            <person name="Davis B.W."/>
            <person name="Ostrander E.A."/>
            <person name="Goff S.P."/>
            <person name="Metzger M.J."/>
        </authorList>
    </citation>
    <scope>NUCLEOTIDE SEQUENCE</scope>
    <source>
        <strain evidence="7">MELC-2E11</strain>
        <tissue evidence="7">Siphon/mantle</tissue>
    </source>
</reference>
<dbReference type="SUPFAM" id="SSF57196">
    <property type="entry name" value="EGF/Laminin"/>
    <property type="match status" value="2"/>
</dbReference>
<keyword evidence="1 5" id="KW-0245">EGF-like domain</keyword>
<feature type="domain" description="EGF-like" evidence="6">
    <location>
        <begin position="93"/>
        <end position="126"/>
    </location>
</feature>
<evidence type="ECO:0000256" key="3">
    <source>
        <dbReference type="ARBA" id="ARBA00022737"/>
    </source>
</evidence>
<dbReference type="PANTHER" id="PTHR24039:SF54">
    <property type="entry name" value="FIBRILLIN 2B"/>
    <property type="match status" value="1"/>
</dbReference>
<dbReference type="InterPro" id="IPR000152">
    <property type="entry name" value="EGF-type_Asp/Asn_hydroxyl_site"/>
</dbReference>
<dbReference type="Proteomes" id="UP001164746">
    <property type="component" value="Chromosome 14"/>
</dbReference>
<name>A0ABY7FZ38_MYAAR</name>
<dbReference type="PROSITE" id="PS01186">
    <property type="entry name" value="EGF_2"/>
    <property type="match status" value="3"/>
</dbReference>